<dbReference type="CDD" id="cd06503">
    <property type="entry name" value="ATP-synt_Fo_b"/>
    <property type="match status" value="1"/>
</dbReference>
<keyword evidence="5" id="KW-1003">Cell membrane</keyword>
<comment type="function">
    <text evidence="13">F(1)F(0) ATP synthase produces ATP from ADP in the presence of a proton or sodium gradient. F-type ATPases consist of two structural domains, F(1) containing the extramembraneous catalytic core and F(0) containing the membrane proton channel, linked together by a central stalk and a peripheral stalk. During catalysis, ATP synthesis in the catalytic domain of F(1) is coupled via a rotary mechanism of the central stalk subunits to proton translocation.</text>
</comment>
<dbReference type="HAMAP" id="MF_01398">
    <property type="entry name" value="ATP_synth_b_bprime"/>
    <property type="match status" value="1"/>
</dbReference>
<comment type="similarity">
    <text evidence="3">Belongs to the ATPase B chain family.</text>
</comment>
<dbReference type="EC" id="3.6.3.14" evidence="16"/>
<evidence type="ECO:0000313" key="16">
    <source>
        <dbReference type="EMBL" id="CUS50459.1"/>
    </source>
</evidence>
<keyword evidence="8" id="KW-0375">Hydrogen ion transport</keyword>
<evidence type="ECO:0000256" key="12">
    <source>
        <dbReference type="ARBA" id="ARBA00023310"/>
    </source>
</evidence>
<evidence type="ECO:0000256" key="9">
    <source>
        <dbReference type="ARBA" id="ARBA00022989"/>
    </source>
</evidence>
<keyword evidence="14" id="KW-0175">Coiled coil</keyword>
<evidence type="ECO:0000256" key="10">
    <source>
        <dbReference type="ARBA" id="ARBA00023065"/>
    </source>
</evidence>
<dbReference type="PANTHER" id="PTHR33445">
    <property type="entry name" value="ATP SYNTHASE SUBUNIT B', CHLOROPLASTIC"/>
    <property type="match status" value="1"/>
</dbReference>
<dbReference type="AlphaFoldDB" id="A0A160TQU7"/>
<evidence type="ECO:0000256" key="2">
    <source>
        <dbReference type="ARBA" id="ARBA00004308"/>
    </source>
</evidence>
<keyword evidence="12" id="KW-0066">ATP synthesis</keyword>
<evidence type="ECO:0000256" key="8">
    <source>
        <dbReference type="ARBA" id="ARBA00022781"/>
    </source>
</evidence>
<dbReference type="Gene3D" id="1.20.5.620">
    <property type="entry name" value="F1F0 ATP synthase subunit B, membrane domain"/>
    <property type="match status" value="1"/>
</dbReference>
<comment type="subcellular location">
    <subcellularLocation>
        <location evidence="2">Endomembrane system</location>
    </subcellularLocation>
    <subcellularLocation>
        <location evidence="1">Membrane</location>
        <topology evidence="1">Single-pass membrane protein</topology>
    </subcellularLocation>
</comment>
<dbReference type="GO" id="GO:0045259">
    <property type="term" value="C:proton-transporting ATP synthase complex"/>
    <property type="evidence" value="ECO:0007669"/>
    <property type="project" value="UniProtKB-KW"/>
</dbReference>
<dbReference type="Pfam" id="PF00430">
    <property type="entry name" value="ATP-synt_B"/>
    <property type="match status" value="1"/>
</dbReference>
<dbReference type="GO" id="GO:0046961">
    <property type="term" value="F:proton-transporting ATPase activity, rotational mechanism"/>
    <property type="evidence" value="ECO:0007669"/>
    <property type="project" value="TreeGrafter"/>
</dbReference>
<dbReference type="EMBL" id="CZRL01000032">
    <property type="protein sequence ID" value="CUS50459.1"/>
    <property type="molecule type" value="Genomic_DNA"/>
</dbReference>
<dbReference type="InterPro" id="IPR050059">
    <property type="entry name" value="ATP_synthase_B_chain"/>
</dbReference>
<dbReference type="PANTHER" id="PTHR33445:SF1">
    <property type="entry name" value="ATP SYNTHASE SUBUNIT B"/>
    <property type="match status" value="1"/>
</dbReference>
<organism evidence="16">
    <name type="scientific">hydrothermal vent metagenome</name>
    <dbReference type="NCBI Taxonomy" id="652676"/>
    <lineage>
        <taxon>unclassified sequences</taxon>
        <taxon>metagenomes</taxon>
        <taxon>ecological metagenomes</taxon>
    </lineage>
</organism>
<evidence type="ECO:0000256" key="11">
    <source>
        <dbReference type="ARBA" id="ARBA00023136"/>
    </source>
</evidence>
<keyword evidence="10" id="KW-0406">Ion transport</keyword>
<keyword evidence="4" id="KW-0813">Transport</keyword>
<accession>A0A160TQU7</accession>
<reference evidence="16" key="1">
    <citation type="submission" date="2015-10" db="EMBL/GenBank/DDBJ databases">
        <authorList>
            <person name="Gilbert D.G."/>
        </authorList>
    </citation>
    <scope>NUCLEOTIDE SEQUENCE</scope>
</reference>
<dbReference type="GO" id="GO:0012505">
    <property type="term" value="C:endomembrane system"/>
    <property type="evidence" value="ECO:0007669"/>
    <property type="project" value="UniProtKB-SubCell"/>
</dbReference>
<proteinExistence type="inferred from homology"/>
<keyword evidence="9 15" id="KW-1133">Transmembrane helix</keyword>
<keyword evidence="6" id="KW-0138">CF(0)</keyword>
<evidence type="ECO:0000256" key="7">
    <source>
        <dbReference type="ARBA" id="ARBA00022692"/>
    </source>
</evidence>
<sequence>MNINLTLIGQTIAFAVFVWFCMKFVWPPIISALNERKTRIADGLAAADEGQREKARAEEHAAEVLEEAKGQAQEIIRRAERRETEMVEEAKTTARGEGDRILTAARGEIDKEVNQARETLRAQLATLVVAGAGQILSREVDEKAHSQLIDELTQEL</sequence>
<dbReference type="GO" id="GO:0015986">
    <property type="term" value="P:proton motive force-driven ATP synthesis"/>
    <property type="evidence" value="ECO:0007669"/>
    <property type="project" value="InterPro"/>
</dbReference>
<dbReference type="SUPFAM" id="SSF81573">
    <property type="entry name" value="F1F0 ATP synthase subunit B, membrane domain"/>
    <property type="match status" value="1"/>
</dbReference>
<keyword evidence="11 15" id="KW-0472">Membrane</keyword>
<evidence type="ECO:0000256" key="4">
    <source>
        <dbReference type="ARBA" id="ARBA00022448"/>
    </source>
</evidence>
<evidence type="ECO:0000256" key="13">
    <source>
        <dbReference type="ARBA" id="ARBA00025198"/>
    </source>
</evidence>
<dbReference type="GO" id="GO:0016787">
    <property type="term" value="F:hydrolase activity"/>
    <property type="evidence" value="ECO:0007669"/>
    <property type="project" value="UniProtKB-KW"/>
</dbReference>
<evidence type="ECO:0000256" key="6">
    <source>
        <dbReference type="ARBA" id="ARBA00022547"/>
    </source>
</evidence>
<keyword evidence="7 15" id="KW-0812">Transmembrane</keyword>
<name>A0A160TQU7_9ZZZZ</name>
<dbReference type="NCBIfam" id="NF004411">
    <property type="entry name" value="PRK05759.1-2"/>
    <property type="match status" value="1"/>
</dbReference>
<evidence type="ECO:0000256" key="14">
    <source>
        <dbReference type="SAM" id="Coils"/>
    </source>
</evidence>
<dbReference type="InterPro" id="IPR002146">
    <property type="entry name" value="ATP_synth_b/b'su_bac/chlpt"/>
</dbReference>
<dbReference type="InterPro" id="IPR028987">
    <property type="entry name" value="ATP_synth_B-like_membr_sf"/>
</dbReference>
<feature type="transmembrane region" description="Helical" evidence="15">
    <location>
        <begin position="6"/>
        <end position="26"/>
    </location>
</feature>
<protein>
    <submittedName>
        <fullName evidence="16">ATP synthase F0 sector subunit b</fullName>
        <ecNumber evidence="16">3.6.3.14</ecNumber>
    </submittedName>
</protein>
<gene>
    <name evidence="16" type="ORF">MGWOODY_XGa79</name>
</gene>
<evidence type="ECO:0000256" key="1">
    <source>
        <dbReference type="ARBA" id="ARBA00004167"/>
    </source>
</evidence>
<evidence type="ECO:0000256" key="5">
    <source>
        <dbReference type="ARBA" id="ARBA00022475"/>
    </source>
</evidence>
<feature type="coiled-coil region" evidence="14">
    <location>
        <begin position="47"/>
        <end position="85"/>
    </location>
</feature>
<evidence type="ECO:0000256" key="15">
    <source>
        <dbReference type="SAM" id="Phobius"/>
    </source>
</evidence>
<evidence type="ECO:0000256" key="3">
    <source>
        <dbReference type="ARBA" id="ARBA00005513"/>
    </source>
</evidence>
<dbReference type="NCBIfam" id="TIGR01144">
    <property type="entry name" value="ATP_synt_b"/>
    <property type="match status" value="1"/>
</dbReference>
<keyword evidence="16" id="KW-0378">Hydrolase</keyword>
<dbReference type="InterPro" id="IPR005864">
    <property type="entry name" value="ATP_synth_F0_bsu_bac"/>
</dbReference>